<gene>
    <name evidence="1" type="ORF">E4635_00745</name>
</gene>
<dbReference type="AlphaFoldDB" id="A0A4Z0LC92"/>
<dbReference type="RefSeq" id="WP_135524701.1">
    <property type="nucleotide sequence ID" value="NZ_SRLH01000001.1"/>
</dbReference>
<dbReference type="Proteomes" id="UP000297407">
    <property type="component" value="Unassembled WGS sequence"/>
</dbReference>
<dbReference type="EMBL" id="SRLH01000001">
    <property type="protein sequence ID" value="TGD59494.1"/>
    <property type="molecule type" value="Genomic_DNA"/>
</dbReference>
<proteinExistence type="predicted"/>
<accession>A0A4Z0LC92</accession>
<organism evidence="1 2">
    <name type="scientific">Flavobacterium humi</name>
    <dbReference type="NCBI Taxonomy" id="2562683"/>
    <lineage>
        <taxon>Bacteria</taxon>
        <taxon>Pseudomonadati</taxon>
        <taxon>Bacteroidota</taxon>
        <taxon>Flavobacteriia</taxon>
        <taxon>Flavobacteriales</taxon>
        <taxon>Flavobacteriaceae</taxon>
        <taxon>Flavobacterium</taxon>
    </lineage>
</organism>
<sequence>MEKKPLSECSLEELRQQRKDLKSAMAGLRNGWIVVLLIMAFVLKNLLPTFIPLAIATLIPTYASMNKIDIEIKKREEIKP</sequence>
<reference evidence="1 2" key="1">
    <citation type="submission" date="2019-04" db="EMBL/GenBank/DDBJ databases">
        <title>Flavobacterium sp. strain DS2-A Genome sequencing and assembly.</title>
        <authorList>
            <person name="Kim I."/>
        </authorList>
    </citation>
    <scope>NUCLEOTIDE SEQUENCE [LARGE SCALE GENOMIC DNA]</scope>
    <source>
        <strain evidence="1 2">DS2-A</strain>
    </source>
</reference>
<protein>
    <submittedName>
        <fullName evidence="1">Uncharacterized protein</fullName>
    </submittedName>
</protein>
<name>A0A4Z0LC92_9FLAO</name>
<dbReference type="OrthoDB" id="771226at2"/>
<comment type="caution">
    <text evidence="1">The sequence shown here is derived from an EMBL/GenBank/DDBJ whole genome shotgun (WGS) entry which is preliminary data.</text>
</comment>
<evidence type="ECO:0000313" key="2">
    <source>
        <dbReference type="Proteomes" id="UP000297407"/>
    </source>
</evidence>
<keyword evidence="2" id="KW-1185">Reference proteome</keyword>
<evidence type="ECO:0000313" key="1">
    <source>
        <dbReference type="EMBL" id="TGD59494.1"/>
    </source>
</evidence>